<proteinExistence type="predicted"/>
<dbReference type="EMBL" id="CM010725">
    <property type="protein sequence ID" value="RZC82261.1"/>
    <property type="molecule type" value="Genomic_DNA"/>
</dbReference>
<organism evidence="2 3">
    <name type="scientific">Papaver somniferum</name>
    <name type="common">Opium poppy</name>
    <dbReference type="NCBI Taxonomy" id="3469"/>
    <lineage>
        <taxon>Eukaryota</taxon>
        <taxon>Viridiplantae</taxon>
        <taxon>Streptophyta</taxon>
        <taxon>Embryophyta</taxon>
        <taxon>Tracheophyta</taxon>
        <taxon>Spermatophyta</taxon>
        <taxon>Magnoliopsida</taxon>
        <taxon>Ranunculales</taxon>
        <taxon>Papaveraceae</taxon>
        <taxon>Papaveroideae</taxon>
        <taxon>Papaver</taxon>
    </lineage>
</organism>
<evidence type="ECO:0000256" key="1">
    <source>
        <dbReference type="SAM" id="MobiDB-lite"/>
    </source>
</evidence>
<protein>
    <submittedName>
        <fullName evidence="2">Uncharacterized protein</fullName>
    </submittedName>
</protein>
<feature type="compositionally biased region" description="Pro residues" evidence="1">
    <location>
        <begin position="60"/>
        <end position="98"/>
    </location>
</feature>
<keyword evidence="3" id="KW-1185">Reference proteome</keyword>
<feature type="region of interest" description="Disordered" evidence="1">
    <location>
        <begin position="38"/>
        <end position="106"/>
    </location>
</feature>
<evidence type="ECO:0000313" key="3">
    <source>
        <dbReference type="Proteomes" id="UP000316621"/>
    </source>
</evidence>
<sequence>MGFLLKRRSGKPTIAKILFVPDSLTLLTIICSSALVNEESKRPLHPPPPQPAWPRVKPQFIPPPPPPPPPPPLPIKDQPNEPPPPLPIKDQPDVPPPLIREGADPMSPPYMCPPIPLVRFDMWLPLFSII</sequence>
<reference evidence="2 3" key="1">
    <citation type="journal article" date="2018" name="Science">
        <title>The opium poppy genome and morphinan production.</title>
        <authorList>
            <person name="Guo L."/>
            <person name="Winzer T."/>
            <person name="Yang X."/>
            <person name="Li Y."/>
            <person name="Ning Z."/>
            <person name="He Z."/>
            <person name="Teodor R."/>
            <person name="Lu Y."/>
            <person name="Bowser T.A."/>
            <person name="Graham I.A."/>
            <person name="Ye K."/>
        </authorList>
    </citation>
    <scope>NUCLEOTIDE SEQUENCE [LARGE SCALE GENOMIC DNA]</scope>
    <source>
        <strain evidence="3">cv. HN1</strain>
        <tissue evidence="2">Leaves</tissue>
    </source>
</reference>
<accession>A0A4Y7LDA5</accession>
<dbReference type="Proteomes" id="UP000316621">
    <property type="component" value="Chromosome 11"/>
</dbReference>
<dbReference type="Gramene" id="RZC82261">
    <property type="protein sequence ID" value="RZC82261"/>
    <property type="gene ID" value="C5167_045046"/>
</dbReference>
<evidence type="ECO:0000313" key="2">
    <source>
        <dbReference type="EMBL" id="RZC82261.1"/>
    </source>
</evidence>
<gene>
    <name evidence="2" type="ORF">C5167_045046</name>
</gene>
<dbReference type="AlphaFoldDB" id="A0A4Y7LDA5"/>
<name>A0A4Y7LDA5_PAPSO</name>